<keyword evidence="4 5" id="KW-0472">Membrane</keyword>
<organism evidence="7 8">
    <name type="scientific">Coleophoma cylindrospora</name>
    <dbReference type="NCBI Taxonomy" id="1849047"/>
    <lineage>
        <taxon>Eukaryota</taxon>
        <taxon>Fungi</taxon>
        <taxon>Dikarya</taxon>
        <taxon>Ascomycota</taxon>
        <taxon>Pezizomycotina</taxon>
        <taxon>Leotiomycetes</taxon>
        <taxon>Helotiales</taxon>
        <taxon>Dermateaceae</taxon>
        <taxon>Coleophoma</taxon>
    </lineage>
</organism>
<protein>
    <recommendedName>
        <fullName evidence="6">MARVEL domain-containing protein</fullName>
    </recommendedName>
</protein>
<keyword evidence="3 5" id="KW-1133">Transmembrane helix</keyword>
<evidence type="ECO:0000256" key="4">
    <source>
        <dbReference type="ARBA" id="ARBA00023136"/>
    </source>
</evidence>
<name>A0A3D8SV16_9HELO</name>
<evidence type="ECO:0000256" key="3">
    <source>
        <dbReference type="ARBA" id="ARBA00022989"/>
    </source>
</evidence>
<sequence length="117" mass="11960">MVATIILRALQLIFSGVVLGLSVYLAHNYGYGHAVAQLRYGAFCGALGLLVSFVGIAAAFLDVLQGMVMSVVDALAALLLLAGGIPPDFPTRVVLPSVDEGLAIPEAPGVTMPHGAS</sequence>
<reference evidence="7 8" key="1">
    <citation type="journal article" date="2018" name="IMA Fungus">
        <title>IMA Genome-F 9: Draft genome sequence of Annulohypoxylon stygium, Aspergillus mulundensis, Berkeleyomyces basicola (syn. Thielaviopsis basicola), Ceratocystis smalleyi, two Cercospora beticola strains, Coleophoma cylindrospora, Fusarium fracticaudum, Phialophora cf. hyalina, and Morchella septimelata.</title>
        <authorList>
            <person name="Wingfield B.D."/>
            <person name="Bills G.F."/>
            <person name="Dong Y."/>
            <person name="Huang W."/>
            <person name="Nel W.J."/>
            <person name="Swalarsk-Parry B.S."/>
            <person name="Vaghefi N."/>
            <person name="Wilken P.M."/>
            <person name="An Z."/>
            <person name="de Beer Z.W."/>
            <person name="De Vos L."/>
            <person name="Chen L."/>
            <person name="Duong T.A."/>
            <person name="Gao Y."/>
            <person name="Hammerbacher A."/>
            <person name="Kikkert J.R."/>
            <person name="Li Y."/>
            <person name="Li H."/>
            <person name="Li K."/>
            <person name="Li Q."/>
            <person name="Liu X."/>
            <person name="Ma X."/>
            <person name="Naidoo K."/>
            <person name="Pethybridge S.J."/>
            <person name="Sun J."/>
            <person name="Steenkamp E.T."/>
            <person name="van der Nest M.A."/>
            <person name="van Wyk S."/>
            <person name="Wingfield M.J."/>
            <person name="Xiong C."/>
            <person name="Yue Q."/>
            <person name="Zhang X."/>
        </authorList>
    </citation>
    <scope>NUCLEOTIDE SEQUENCE [LARGE SCALE GENOMIC DNA]</scope>
    <source>
        <strain evidence="7 8">BP6252</strain>
    </source>
</reference>
<dbReference type="AlphaFoldDB" id="A0A3D8SV16"/>
<evidence type="ECO:0000259" key="6">
    <source>
        <dbReference type="Pfam" id="PF01284"/>
    </source>
</evidence>
<feature type="transmembrane region" description="Helical" evidence="5">
    <location>
        <begin position="6"/>
        <end position="26"/>
    </location>
</feature>
<comment type="caution">
    <text evidence="7">The sequence shown here is derived from an EMBL/GenBank/DDBJ whole genome shotgun (WGS) entry which is preliminary data.</text>
</comment>
<proteinExistence type="predicted"/>
<comment type="subcellular location">
    <subcellularLocation>
        <location evidence="1">Membrane</location>
        <topology evidence="1">Multi-pass membrane protein</topology>
    </subcellularLocation>
</comment>
<accession>A0A3D8SV16</accession>
<dbReference type="Pfam" id="PF01284">
    <property type="entry name" value="MARVEL"/>
    <property type="match status" value="1"/>
</dbReference>
<keyword evidence="8" id="KW-1185">Reference proteome</keyword>
<dbReference type="STRING" id="1849047.A0A3D8SV16"/>
<evidence type="ECO:0000313" key="8">
    <source>
        <dbReference type="Proteomes" id="UP000256645"/>
    </source>
</evidence>
<gene>
    <name evidence="7" type="ORF">BP6252_01660</name>
</gene>
<evidence type="ECO:0000256" key="2">
    <source>
        <dbReference type="ARBA" id="ARBA00022692"/>
    </source>
</evidence>
<evidence type="ECO:0000313" key="7">
    <source>
        <dbReference type="EMBL" id="RDW89628.1"/>
    </source>
</evidence>
<feature type="transmembrane region" description="Helical" evidence="5">
    <location>
        <begin position="67"/>
        <end position="85"/>
    </location>
</feature>
<feature type="domain" description="MARVEL" evidence="6">
    <location>
        <begin position="4"/>
        <end position="85"/>
    </location>
</feature>
<evidence type="ECO:0000256" key="1">
    <source>
        <dbReference type="ARBA" id="ARBA00004141"/>
    </source>
</evidence>
<evidence type="ECO:0000256" key="5">
    <source>
        <dbReference type="SAM" id="Phobius"/>
    </source>
</evidence>
<dbReference type="InterPro" id="IPR008253">
    <property type="entry name" value="Marvel"/>
</dbReference>
<dbReference type="GO" id="GO:0016020">
    <property type="term" value="C:membrane"/>
    <property type="evidence" value="ECO:0007669"/>
    <property type="project" value="UniProtKB-SubCell"/>
</dbReference>
<keyword evidence="2 5" id="KW-0812">Transmembrane</keyword>
<dbReference type="EMBL" id="PDLM01000001">
    <property type="protein sequence ID" value="RDW89628.1"/>
    <property type="molecule type" value="Genomic_DNA"/>
</dbReference>
<feature type="transmembrane region" description="Helical" evidence="5">
    <location>
        <begin position="38"/>
        <end position="61"/>
    </location>
</feature>
<dbReference type="OrthoDB" id="2017497at2759"/>
<dbReference type="Proteomes" id="UP000256645">
    <property type="component" value="Unassembled WGS sequence"/>
</dbReference>